<comment type="caution">
    <text evidence="5">The sequence shown here is derived from an EMBL/GenBank/DDBJ whole genome shotgun (WGS) entry which is preliminary data.</text>
</comment>
<keyword evidence="6" id="KW-1185">Reference proteome</keyword>
<dbReference type="SUPFAM" id="SSF46689">
    <property type="entry name" value="Homeodomain-like"/>
    <property type="match status" value="1"/>
</dbReference>
<dbReference type="Proteomes" id="UP000294692">
    <property type="component" value="Unassembled WGS sequence"/>
</dbReference>
<protein>
    <recommendedName>
        <fullName evidence="3">Putative Fis-like DNA-binding protein</fullName>
    </recommendedName>
</protein>
<keyword evidence="2 5" id="KW-0238">DNA-binding</keyword>
<dbReference type="PRINTS" id="PR01590">
    <property type="entry name" value="HTHFIS"/>
</dbReference>
<dbReference type="InterPro" id="IPR009057">
    <property type="entry name" value="Homeodomain-like_sf"/>
</dbReference>
<dbReference type="PANTHER" id="PTHR47918">
    <property type="entry name" value="DNA-BINDING PROTEIN FIS"/>
    <property type="match status" value="1"/>
</dbReference>
<evidence type="ECO:0000259" key="4">
    <source>
        <dbReference type="Pfam" id="PF02954"/>
    </source>
</evidence>
<evidence type="ECO:0000313" key="5">
    <source>
        <dbReference type="EMBL" id="TCU99078.1"/>
    </source>
</evidence>
<dbReference type="PANTHER" id="PTHR47918:SF1">
    <property type="entry name" value="DNA-BINDING PROTEIN FIS"/>
    <property type="match status" value="1"/>
</dbReference>
<name>A0A4R3V6T8_9BURK</name>
<gene>
    <name evidence="5" type="ORF">EV686_104177</name>
</gene>
<reference evidence="5 6" key="1">
    <citation type="submission" date="2019-03" db="EMBL/GenBank/DDBJ databases">
        <title>Genomic Encyclopedia of Type Strains, Phase IV (KMG-IV): sequencing the most valuable type-strain genomes for metagenomic binning, comparative biology and taxonomic classification.</title>
        <authorList>
            <person name="Goeker M."/>
        </authorList>
    </citation>
    <scope>NUCLEOTIDE SEQUENCE [LARGE SCALE GENOMIC DNA]</scope>
    <source>
        <strain evidence="5 6">DSM 100048</strain>
    </source>
</reference>
<accession>A0A4R3V6T8</accession>
<sequence length="80" mass="9076">MNKPTISSLELCVRERLDDYFKDLGDAEPNDMLAMVVNRVEGIVVDVALERAQGNQTKAAQMLGITRSTLRKKIQMHHQH</sequence>
<dbReference type="Gene3D" id="1.10.10.60">
    <property type="entry name" value="Homeodomain-like"/>
    <property type="match status" value="1"/>
</dbReference>
<dbReference type="EMBL" id="SMBX01000004">
    <property type="protein sequence ID" value="TCU99078.1"/>
    <property type="molecule type" value="Genomic_DNA"/>
</dbReference>
<proteinExistence type="inferred from homology"/>
<dbReference type="RefSeq" id="WP_132476525.1">
    <property type="nucleotide sequence ID" value="NZ_JBEBWM010000022.1"/>
</dbReference>
<dbReference type="GO" id="GO:0006355">
    <property type="term" value="P:regulation of DNA-templated transcription"/>
    <property type="evidence" value="ECO:0007669"/>
    <property type="project" value="InterPro"/>
</dbReference>
<dbReference type="AlphaFoldDB" id="A0A4R3V6T8"/>
<evidence type="ECO:0000256" key="1">
    <source>
        <dbReference type="ARBA" id="ARBA00008559"/>
    </source>
</evidence>
<organism evidence="5 6">
    <name type="scientific">Paracandidimonas soli</name>
    <dbReference type="NCBI Taxonomy" id="1917182"/>
    <lineage>
        <taxon>Bacteria</taxon>
        <taxon>Pseudomonadati</taxon>
        <taxon>Pseudomonadota</taxon>
        <taxon>Betaproteobacteria</taxon>
        <taxon>Burkholderiales</taxon>
        <taxon>Alcaligenaceae</taxon>
        <taxon>Paracandidimonas</taxon>
    </lineage>
</organism>
<dbReference type="PIRSF" id="PIRSF002097">
    <property type="entry name" value="DNA-binding_Fis"/>
    <property type="match status" value="1"/>
</dbReference>
<dbReference type="Pfam" id="PF02954">
    <property type="entry name" value="HTH_8"/>
    <property type="match status" value="1"/>
</dbReference>
<dbReference type="GO" id="GO:0043565">
    <property type="term" value="F:sequence-specific DNA binding"/>
    <property type="evidence" value="ECO:0007669"/>
    <property type="project" value="InterPro"/>
</dbReference>
<feature type="domain" description="DNA binding HTH" evidence="4">
    <location>
        <begin position="39"/>
        <end position="75"/>
    </location>
</feature>
<evidence type="ECO:0000256" key="2">
    <source>
        <dbReference type="ARBA" id="ARBA00023125"/>
    </source>
</evidence>
<evidence type="ECO:0000313" key="6">
    <source>
        <dbReference type="Proteomes" id="UP000294692"/>
    </source>
</evidence>
<comment type="similarity">
    <text evidence="1">Belongs to the transcriptional regulatory Fis family.</text>
</comment>
<dbReference type="InterPro" id="IPR050207">
    <property type="entry name" value="Trans_regulatory_Fis"/>
</dbReference>
<evidence type="ECO:0000256" key="3">
    <source>
        <dbReference type="ARBA" id="ARBA00029540"/>
    </source>
</evidence>
<dbReference type="OrthoDB" id="9802388at2"/>
<dbReference type="InterPro" id="IPR002197">
    <property type="entry name" value="HTH_Fis"/>
</dbReference>
<dbReference type="InterPro" id="IPR005412">
    <property type="entry name" value="Fis_DNA-bd"/>
</dbReference>